<dbReference type="Pfam" id="PF01467">
    <property type="entry name" value="CTP_transf_like"/>
    <property type="match status" value="1"/>
</dbReference>
<keyword evidence="2" id="KW-0548">Nucleotidyltransferase</keyword>
<proteinExistence type="predicted"/>
<evidence type="ECO:0000259" key="3">
    <source>
        <dbReference type="Pfam" id="PF01467"/>
    </source>
</evidence>
<organism evidence="4">
    <name type="scientific">marine metagenome</name>
    <dbReference type="NCBI Taxonomy" id="408172"/>
    <lineage>
        <taxon>unclassified sequences</taxon>
        <taxon>metagenomes</taxon>
        <taxon>ecological metagenomes</taxon>
    </lineage>
</organism>
<dbReference type="InterPro" id="IPR004821">
    <property type="entry name" value="Cyt_trans-like"/>
</dbReference>
<dbReference type="EMBL" id="UINC01008267">
    <property type="protein sequence ID" value="SVA37242.1"/>
    <property type="molecule type" value="Genomic_DNA"/>
</dbReference>
<dbReference type="InterPro" id="IPR050385">
    <property type="entry name" value="Archaeal_FAD_synthase"/>
</dbReference>
<sequence length="154" mass="17182">MSLLEINSISQYTIEWRKKNTNIVFTNGCFDLLHKGHLDLLSKASTYGDILIVGLNSDSSVRKIKGKERPVENEKIRSKNLLKLNYVNYVIIFDSETPQDLIKTIVPNVLVKGGDYNDTTIIGAKEVISNGGKVKIIPLTAGYSTSSIIKLQKR</sequence>
<dbReference type="AlphaFoldDB" id="A0A381VA63"/>
<accession>A0A381VA63</accession>
<dbReference type="InterPro" id="IPR014729">
    <property type="entry name" value="Rossmann-like_a/b/a_fold"/>
</dbReference>
<dbReference type="PANTHER" id="PTHR43793">
    <property type="entry name" value="FAD SYNTHASE"/>
    <property type="match status" value="1"/>
</dbReference>
<name>A0A381VA63_9ZZZZ</name>
<evidence type="ECO:0000256" key="2">
    <source>
        <dbReference type="ARBA" id="ARBA00022695"/>
    </source>
</evidence>
<evidence type="ECO:0000313" key="4">
    <source>
        <dbReference type="EMBL" id="SVA37242.1"/>
    </source>
</evidence>
<dbReference type="NCBIfam" id="TIGR00125">
    <property type="entry name" value="cyt_tran_rel"/>
    <property type="match status" value="1"/>
</dbReference>
<dbReference type="Gene3D" id="3.40.50.620">
    <property type="entry name" value="HUPs"/>
    <property type="match status" value="1"/>
</dbReference>
<evidence type="ECO:0000256" key="1">
    <source>
        <dbReference type="ARBA" id="ARBA00022679"/>
    </source>
</evidence>
<gene>
    <name evidence="4" type="ORF">METZ01_LOCUS90096</name>
</gene>
<reference evidence="4" key="1">
    <citation type="submission" date="2018-05" db="EMBL/GenBank/DDBJ databases">
        <authorList>
            <person name="Lanie J.A."/>
            <person name="Ng W.-L."/>
            <person name="Kazmierczak K.M."/>
            <person name="Andrzejewski T.M."/>
            <person name="Davidsen T.M."/>
            <person name="Wayne K.J."/>
            <person name="Tettelin H."/>
            <person name="Glass J.I."/>
            <person name="Rusch D."/>
            <person name="Podicherti R."/>
            <person name="Tsui H.-C.T."/>
            <person name="Winkler M.E."/>
        </authorList>
    </citation>
    <scope>NUCLEOTIDE SEQUENCE</scope>
</reference>
<dbReference type="PANTHER" id="PTHR43793:SF2">
    <property type="entry name" value="BIFUNCTIONAL PROTEIN HLDE"/>
    <property type="match status" value="1"/>
</dbReference>
<keyword evidence="1" id="KW-0808">Transferase</keyword>
<feature type="domain" description="Cytidyltransferase-like" evidence="3">
    <location>
        <begin position="25"/>
        <end position="149"/>
    </location>
</feature>
<dbReference type="SUPFAM" id="SSF52374">
    <property type="entry name" value="Nucleotidylyl transferase"/>
    <property type="match status" value="1"/>
</dbReference>
<protein>
    <recommendedName>
        <fullName evidence="3">Cytidyltransferase-like domain-containing protein</fullName>
    </recommendedName>
</protein>
<dbReference type="GO" id="GO:0016779">
    <property type="term" value="F:nucleotidyltransferase activity"/>
    <property type="evidence" value="ECO:0007669"/>
    <property type="project" value="UniProtKB-KW"/>
</dbReference>